<name>A0AAI9X8L9_PENTH</name>
<evidence type="ECO:0000313" key="1">
    <source>
        <dbReference type="EMBL" id="KAJ9487228.1"/>
    </source>
</evidence>
<reference evidence="1" key="1">
    <citation type="submission" date="2015-06" db="EMBL/GenBank/DDBJ databases">
        <authorList>
            <person name="Nguyen H."/>
        </authorList>
    </citation>
    <scope>NUCLEOTIDE SEQUENCE</scope>
    <source>
        <strain evidence="1">DAOM 180753</strain>
    </source>
</reference>
<accession>A0AAI9X8L9</accession>
<dbReference type="Proteomes" id="UP001227192">
    <property type="component" value="Unassembled WGS sequence"/>
</dbReference>
<evidence type="ECO:0000313" key="2">
    <source>
        <dbReference type="Proteomes" id="UP001227192"/>
    </source>
</evidence>
<gene>
    <name evidence="1" type="ORF">VN97_g6096</name>
</gene>
<sequence length="77" mass="8795">MFPCAIDEYSQSYNAKDVQDFNTVNHCLFSHVAFAKGVKRINSAYSTNIPRAPIYNSGFFQNTLYCLFCQPSQPRFA</sequence>
<protein>
    <submittedName>
        <fullName evidence="1">Uncharacterized protein</fullName>
    </submittedName>
</protein>
<keyword evidence="2" id="KW-1185">Reference proteome</keyword>
<dbReference type="EMBL" id="LACB01000170">
    <property type="protein sequence ID" value="KAJ9487228.1"/>
    <property type="molecule type" value="Genomic_DNA"/>
</dbReference>
<proteinExistence type="predicted"/>
<reference evidence="1" key="2">
    <citation type="journal article" date="2016" name="Fungal Biol.">
        <title>Ochratoxin A production by Penicillium thymicola.</title>
        <authorList>
            <person name="Nguyen H.D.T."/>
            <person name="McMullin D.R."/>
            <person name="Ponomareva E."/>
            <person name="Riley R."/>
            <person name="Pomraning K.R."/>
            <person name="Baker S.E."/>
            <person name="Seifert K.A."/>
        </authorList>
    </citation>
    <scope>NUCLEOTIDE SEQUENCE</scope>
    <source>
        <strain evidence="1">DAOM 180753</strain>
    </source>
</reference>
<organism evidence="1 2">
    <name type="scientific">Penicillium thymicola</name>
    <dbReference type="NCBI Taxonomy" id="293382"/>
    <lineage>
        <taxon>Eukaryota</taxon>
        <taxon>Fungi</taxon>
        <taxon>Dikarya</taxon>
        <taxon>Ascomycota</taxon>
        <taxon>Pezizomycotina</taxon>
        <taxon>Eurotiomycetes</taxon>
        <taxon>Eurotiomycetidae</taxon>
        <taxon>Eurotiales</taxon>
        <taxon>Aspergillaceae</taxon>
        <taxon>Penicillium</taxon>
    </lineage>
</organism>
<comment type="caution">
    <text evidence="1">The sequence shown here is derived from an EMBL/GenBank/DDBJ whole genome shotgun (WGS) entry which is preliminary data.</text>
</comment>
<dbReference type="AlphaFoldDB" id="A0AAI9X8L9"/>